<dbReference type="GO" id="GO:0008324">
    <property type="term" value="F:monoatomic cation transmembrane transporter activity"/>
    <property type="evidence" value="ECO:0007669"/>
    <property type="project" value="InterPro"/>
</dbReference>
<dbReference type="SUPFAM" id="SSF161111">
    <property type="entry name" value="Cation efflux protein transmembrane domain-like"/>
    <property type="match status" value="1"/>
</dbReference>
<keyword evidence="8" id="KW-1185">Reference proteome</keyword>
<dbReference type="GO" id="GO:0016020">
    <property type="term" value="C:membrane"/>
    <property type="evidence" value="ECO:0007669"/>
    <property type="project" value="UniProtKB-SubCell"/>
</dbReference>
<dbReference type="OrthoDB" id="3254729at2"/>
<dbReference type="STRING" id="38302.SAMN04488535_0130"/>
<evidence type="ECO:0000256" key="2">
    <source>
        <dbReference type="ARBA" id="ARBA00022692"/>
    </source>
</evidence>
<evidence type="ECO:0000256" key="5">
    <source>
        <dbReference type="SAM" id="Phobius"/>
    </source>
</evidence>
<dbReference type="Gene3D" id="1.20.1510.10">
    <property type="entry name" value="Cation efflux protein transmembrane domain"/>
    <property type="match status" value="1"/>
</dbReference>
<evidence type="ECO:0000313" key="8">
    <source>
        <dbReference type="Proteomes" id="UP000199350"/>
    </source>
</evidence>
<evidence type="ECO:0000256" key="1">
    <source>
        <dbReference type="ARBA" id="ARBA00004141"/>
    </source>
</evidence>
<feature type="transmembrane region" description="Helical" evidence="5">
    <location>
        <begin position="136"/>
        <end position="153"/>
    </location>
</feature>
<reference evidence="8" key="1">
    <citation type="submission" date="2016-10" db="EMBL/GenBank/DDBJ databases">
        <authorList>
            <person name="Varghese N."/>
            <person name="Submissions S."/>
        </authorList>
    </citation>
    <scope>NUCLEOTIDE SEQUENCE [LARGE SCALE GENOMIC DNA]</scope>
    <source>
        <strain evidence="8">DSM 20632</strain>
    </source>
</reference>
<dbReference type="InterPro" id="IPR027469">
    <property type="entry name" value="Cation_efflux_TMD_sf"/>
</dbReference>
<feature type="domain" description="Cation efflux protein transmembrane" evidence="6">
    <location>
        <begin position="6"/>
        <end position="173"/>
    </location>
</feature>
<evidence type="ECO:0000259" key="6">
    <source>
        <dbReference type="Pfam" id="PF01545"/>
    </source>
</evidence>
<sequence length="187" mass="19469">MRRAVLTAALLNLAYFIVEFAAALALGSAALFADSVDFLEDTAINLLVFFAAAWPLARRQVAGRVLAGLILVPAFAALGMAVYKIVHPVPPSAEGLTLIAVGAFAVNLLCAAILAQVRGTGESLATGAWLAARNDALGSILIIAAGLLTFVYPTAWFDIIVGLIIAAVNFSAAKEVWEEASATERLS</sequence>
<gene>
    <name evidence="7" type="ORF">SAMN04488535_0130</name>
</gene>
<dbReference type="Proteomes" id="UP000199350">
    <property type="component" value="Chromosome I"/>
</dbReference>
<organism evidence="7 8">
    <name type="scientific">Corynebacterium mycetoides</name>
    <dbReference type="NCBI Taxonomy" id="38302"/>
    <lineage>
        <taxon>Bacteria</taxon>
        <taxon>Bacillati</taxon>
        <taxon>Actinomycetota</taxon>
        <taxon>Actinomycetes</taxon>
        <taxon>Mycobacteriales</taxon>
        <taxon>Corynebacteriaceae</taxon>
        <taxon>Corynebacterium</taxon>
    </lineage>
</organism>
<comment type="subcellular location">
    <subcellularLocation>
        <location evidence="1">Membrane</location>
        <topology evidence="1">Multi-pass membrane protein</topology>
    </subcellularLocation>
</comment>
<proteinExistence type="predicted"/>
<dbReference type="EMBL" id="LT629700">
    <property type="protein sequence ID" value="SDL60401.1"/>
    <property type="molecule type" value="Genomic_DNA"/>
</dbReference>
<feature type="transmembrane region" description="Helical" evidence="5">
    <location>
        <begin position="43"/>
        <end position="58"/>
    </location>
</feature>
<keyword evidence="3 5" id="KW-1133">Transmembrane helix</keyword>
<protein>
    <submittedName>
        <fullName evidence="7">Cation efflux family protein</fullName>
    </submittedName>
</protein>
<dbReference type="RefSeq" id="WP_092147407.1">
    <property type="nucleotide sequence ID" value="NZ_LT629700.1"/>
</dbReference>
<evidence type="ECO:0000313" key="7">
    <source>
        <dbReference type="EMBL" id="SDL60401.1"/>
    </source>
</evidence>
<evidence type="ECO:0000256" key="3">
    <source>
        <dbReference type="ARBA" id="ARBA00022989"/>
    </source>
</evidence>
<feature type="transmembrane region" description="Helical" evidence="5">
    <location>
        <begin position="65"/>
        <end position="83"/>
    </location>
</feature>
<name>A0A1G9LEN4_9CORY</name>
<dbReference type="AlphaFoldDB" id="A0A1G9LEN4"/>
<dbReference type="Pfam" id="PF01545">
    <property type="entry name" value="Cation_efflux"/>
    <property type="match status" value="1"/>
</dbReference>
<evidence type="ECO:0000256" key="4">
    <source>
        <dbReference type="ARBA" id="ARBA00023136"/>
    </source>
</evidence>
<feature type="transmembrane region" description="Helical" evidence="5">
    <location>
        <begin position="95"/>
        <end position="115"/>
    </location>
</feature>
<keyword evidence="4 5" id="KW-0472">Membrane</keyword>
<accession>A0A1G9LEN4</accession>
<dbReference type="InterPro" id="IPR058533">
    <property type="entry name" value="Cation_efflux_TM"/>
</dbReference>
<keyword evidence="2 5" id="KW-0812">Transmembrane</keyword>